<organism evidence="2 3">
    <name type="scientific">Acinetobacter qingfengensis</name>
    <dbReference type="NCBI Taxonomy" id="1262585"/>
    <lineage>
        <taxon>Bacteria</taxon>
        <taxon>Pseudomonadati</taxon>
        <taxon>Pseudomonadota</taxon>
        <taxon>Gammaproteobacteria</taxon>
        <taxon>Moraxellales</taxon>
        <taxon>Moraxellaceae</taxon>
        <taxon>Acinetobacter</taxon>
    </lineage>
</organism>
<dbReference type="EMBL" id="MKKK01000013">
    <property type="protein sequence ID" value="OEY97115.1"/>
    <property type="molecule type" value="Genomic_DNA"/>
</dbReference>
<evidence type="ECO:0008006" key="4">
    <source>
        <dbReference type="Google" id="ProtNLM"/>
    </source>
</evidence>
<dbReference type="Pfam" id="PF07661">
    <property type="entry name" value="MORN_2"/>
    <property type="match status" value="2"/>
</dbReference>
<accession>A0A1E7RD66</accession>
<comment type="caution">
    <text evidence="2">The sequence shown here is derived from an EMBL/GenBank/DDBJ whole genome shotgun (WGS) entry which is preliminary data.</text>
</comment>
<evidence type="ECO:0000313" key="2">
    <source>
        <dbReference type="EMBL" id="OEY97115.1"/>
    </source>
</evidence>
<feature type="compositionally biased region" description="Low complexity" evidence="1">
    <location>
        <begin position="1"/>
        <end position="14"/>
    </location>
</feature>
<sequence>MVTGCSSTPPTSSTVAPAQPQPSENQTQITTTQPIIAYYDLESNYSATPVKGGFYRILLGRDHQGRFLAQDFFTDSKQKQTDPFWLDTITGFYDFGTDHIDSFIQSYYKNGKLHFKGTYKNGEIVGLYQMFYPSGQKALDWTETDQKIHAIYYYPSGKKAAETLYLNDKMLTNQYWDHNGKIIKDDTLGEQIIEQINTQTKIGQ</sequence>
<name>A0A1E7RD66_9GAMM</name>
<dbReference type="AlphaFoldDB" id="A0A1E7RD66"/>
<dbReference type="Gene3D" id="3.90.930.1">
    <property type="match status" value="1"/>
</dbReference>
<dbReference type="SUPFAM" id="SSF82185">
    <property type="entry name" value="Histone H3 K4-specific methyltransferase SET7/9 N-terminal domain"/>
    <property type="match status" value="1"/>
</dbReference>
<dbReference type="InterPro" id="IPR011652">
    <property type="entry name" value="MORN_2"/>
</dbReference>
<feature type="region of interest" description="Disordered" evidence="1">
    <location>
        <begin position="1"/>
        <end position="29"/>
    </location>
</feature>
<dbReference type="STRING" id="1262585.BJI46_10870"/>
<proteinExistence type="predicted"/>
<protein>
    <recommendedName>
        <fullName evidence="4">Toxin-antitoxin system YwqK family antitoxin</fullName>
    </recommendedName>
</protein>
<keyword evidence="3" id="KW-1185">Reference proteome</keyword>
<reference evidence="2 3" key="1">
    <citation type="submission" date="2016-09" db="EMBL/GenBank/DDBJ databases">
        <authorList>
            <person name="Capua I."/>
            <person name="De Benedictis P."/>
            <person name="Joannis T."/>
            <person name="Lombin L.H."/>
            <person name="Cattoli G."/>
        </authorList>
    </citation>
    <scope>NUCLEOTIDE SEQUENCE [LARGE SCALE GENOMIC DNA]</scope>
    <source>
        <strain evidence="2 3">ANC 4671</strain>
    </source>
</reference>
<gene>
    <name evidence="2" type="ORF">BJI46_10870</name>
</gene>
<evidence type="ECO:0000256" key="1">
    <source>
        <dbReference type="SAM" id="MobiDB-lite"/>
    </source>
</evidence>
<dbReference type="Proteomes" id="UP000185895">
    <property type="component" value="Unassembled WGS sequence"/>
</dbReference>
<evidence type="ECO:0000313" key="3">
    <source>
        <dbReference type="Proteomes" id="UP000185895"/>
    </source>
</evidence>